<evidence type="ECO:0000256" key="2">
    <source>
        <dbReference type="ARBA" id="ARBA00022801"/>
    </source>
</evidence>
<dbReference type="Pfam" id="PF07859">
    <property type="entry name" value="Abhydrolase_3"/>
    <property type="match status" value="1"/>
</dbReference>
<dbReference type="AlphaFoldDB" id="A0A8F6Y910"/>
<evidence type="ECO:0000256" key="1">
    <source>
        <dbReference type="ARBA" id="ARBA00010515"/>
    </source>
</evidence>
<keyword evidence="5" id="KW-1185">Reference proteome</keyword>
<dbReference type="KEGG" id="gce:KYE46_09055"/>
<feature type="domain" description="Alpha/beta hydrolase fold-3" evidence="3">
    <location>
        <begin position="74"/>
        <end position="269"/>
    </location>
</feature>
<dbReference type="InterPro" id="IPR050300">
    <property type="entry name" value="GDXG_lipolytic_enzyme"/>
</dbReference>
<dbReference type="InterPro" id="IPR002168">
    <property type="entry name" value="Lipase_GDXG_HIS_AS"/>
</dbReference>
<keyword evidence="2 4" id="KW-0378">Hydrolase</keyword>
<proteinExistence type="inferred from homology"/>
<dbReference type="InterPro" id="IPR013094">
    <property type="entry name" value="AB_hydrolase_3"/>
</dbReference>
<evidence type="ECO:0000259" key="3">
    <source>
        <dbReference type="Pfam" id="PF07859"/>
    </source>
</evidence>
<dbReference type="EMBL" id="CP079194">
    <property type="protein sequence ID" value="QXT38108.1"/>
    <property type="molecule type" value="Genomic_DNA"/>
</dbReference>
<dbReference type="PANTHER" id="PTHR48081">
    <property type="entry name" value="AB HYDROLASE SUPERFAMILY PROTEIN C4A8.06C"/>
    <property type="match status" value="1"/>
</dbReference>
<accession>A0A8F6Y910</accession>
<sequence length="294" mass="30915">MKELTTTDRIWRGVARYVDRPTLRLVRSQRLLRLLFSISAPLGCAMPADAEVSQKSNGDIHITPAGFAPDAPILMYLHGGGFTIGSPRTHAALGAHLAAASGLRAVLPKYRLAPEHPFPAAKDDAIAAFDALVSAGTPPAAICGDSAGGCLALQVACHARDSGAPMPHALGLLAPIADLSGEVEARFADAEDEILIPPSWPERIKDAYLPGFARDTAEVSPLFADLSGLPPTLIQAARGEALAQDARRLEAAMDDVTLDLWPGLPHVWQLHAGRTPTANAALAEMGAFIASKQP</sequence>
<protein>
    <submittedName>
        <fullName evidence="4">Alpha/beta hydrolase</fullName>
    </submittedName>
</protein>
<organism evidence="4 5">
    <name type="scientific">Gymnodinialimonas ceratoperidinii</name>
    <dbReference type="NCBI Taxonomy" id="2856823"/>
    <lineage>
        <taxon>Bacteria</taxon>
        <taxon>Pseudomonadati</taxon>
        <taxon>Pseudomonadota</taxon>
        <taxon>Alphaproteobacteria</taxon>
        <taxon>Rhodobacterales</taxon>
        <taxon>Paracoccaceae</taxon>
        <taxon>Gymnodinialimonas</taxon>
    </lineage>
</organism>
<comment type="similarity">
    <text evidence="1">Belongs to the 'GDXG' lipolytic enzyme family.</text>
</comment>
<dbReference type="RefSeq" id="WP_219000305.1">
    <property type="nucleotide sequence ID" value="NZ_CP079194.1"/>
</dbReference>
<evidence type="ECO:0000313" key="5">
    <source>
        <dbReference type="Proteomes" id="UP000825009"/>
    </source>
</evidence>
<evidence type="ECO:0000313" key="4">
    <source>
        <dbReference type="EMBL" id="QXT38108.1"/>
    </source>
</evidence>
<dbReference type="Proteomes" id="UP000825009">
    <property type="component" value="Chromosome"/>
</dbReference>
<gene>
    <name evidence="4" type="ORF">KYE46_09055</name>
</gene>
<dbReference type="PANTHER" id="PTHR48081:SF30">
    <property type="entry name" value="ACETYL-HYDROLASE LIPR-RELATED"/>
    <property type="match status" value="1"/>
</dbReference>
<dbReference type="GO" id="GO:0004806">
    <property type="term" value="F:triacylglycerol lipase activity"/>
    <property type="evidence" value="ECO:0007669"/>
    <property type="project" value="TreeGrafter"/>
</dbReference>
<reference evidence="4 5" key="1">
    <citation type="submission" date="2021-07" db="EMBL/GenBank/DDBJ databases">
        <title>A novel Jannaschia species isolated from marine dinoflagellate Ceratoperidinium margalefii.</title>
        <authorList>
            <person name="Jiang Y."/>
            <person name="Li Z."/>
        </authorList>
    </citation>
    <scope>NUCLEOTIDE SEQUENCE [LARGE SCALE GENOMIC DNA]</scope>
    <source>
        <strain evidence="4 5">J12C1-MA-4</strain>
    </source>
</reference>
<name>A0A8F6Y910_9RHOB</name>
<dbReference type="PROSITE" id="PS01173">
    <property type="entry name" value="LIPASE_GDXG_HIS"/>
    <property type="match status" value="1"/>
</dbReference>